<protein>
    <submittedName>
        <fullName evidence="2">Restriction endonuclease subunit R</fullName>
    </submittedName>
</protein>
<keyword evidence="2" id="KW-0255">Endonuclease</keyword>
<dbReference type="PANTHER" id="PTHR42927:SF1">
    <property type="entry name" value="HELICASE SUPERFAMILY 1 AND 2 DOMAIN-CONTAINING PROTEIN"/>
    <property type="match status" value="1"/>
</dbReference>
<dbReference type="Pfam" id="PF22679">
    <property type="entry name" value="T1R_D3-like"/>
    <property type="match status" value="1"/>
</dbReference>
<dbReference type="Pfam" id="PF04313">
    <property type="entry name" value="HSDR_N"/>
    <property type="match status" value="1"/>
</dbReference>
<dbReference type="PATRIC" id="fig|1736674.3.peg.578"/>
<proteinExistence type="predicted"/>
<keyword evidence="3" id="KW-1185">Reference proteome</keyword>
<keyword evidence="2" id="KW-0540">Nuclease</keyword>
<dbReference type="InterPro" id="IPR055180">
    <property type="entry name" value="HsdR_RecA-like_helicase_dom_2"/>
</dbReference>
<dbReference type="InterPro" id="IPR014001">
    <property type="entry name" value="Helicase_ATP-bd"/>
</dbReference>
<name>A0A0P0CDW2_9FLAO</name>
<dbReference type="Pfam" id="PF18766">
    <property type="entry name" value="SWI2_SNF2"/>
    <property type="match status" value="1"/>
</dbReference>
<evidence type="ECO:0000259" key="1">
    <source>
        <dbReference type="PROSITE" id="PS51192"/>
    </source>
</evidence>
<dbReference type="InterPro" id="IPR007409">
    <property type="entry name" value="Restrct_endonuc_type1_HsdR_N"/>
</dbReference>
<dbReference type="AlphaFoldDB" id="A0A0P0CDW2"/>
<dbReference type="InterPro" id="IPR027417">
    <property type="entry name" value="P-loop_NTPase"/>
</dbReference>
<dbReference type="GO" id="GO:0005524">
    <property type="term" value="F:ATP binding"/>
    <property type="evidence" value="ECO:0007669"/>
    <property type="project" value="UniProtKB-KW"/>
</dbReference>
<dbReference type="InterPro" id="IPR040980">
    <property type="entry name" value="SWI2_SNF2"/>
</dbReference>
<keyword evidence="2" id="KW-0378">Hydrolase</keyword>
<dbReference type="PANTHER" id="PTHR42927">
    <property type="entry name" value="HELICASE SUPERFAMILY 1 AND 2 DOMAIN-CONTAINING PROTEIN"/>
    <property type="match status" value="1"/>
</dbReference>
<dbReference type="STRING" id="1736674.APS56_02780"/>
<dbReference type="PROSITE" id="PS51192">
    <property type="entry name" value="HELICASE_ATP_BIND_1"/>
    <property type="match status" value="1"/>
</dbReference>
<dbReference type="SUPFAM" id="SSF52540">
    <property type="entry name" value="P-loop containing nucleoside triphosphate hydrolases"/>
    <property type="match status" value="1"/>
</dbReference>
<reference evidence="2 3" key="1">
    <citation type="submission" date="2015-10" db="EMBL/GenBank/DDBJ databases">
        <authorList>
            <person name="Gilbert D.G."/>
        </authorList>
    </citation>
    <scope>NUCLEOTIDE SEQUENCE [LARGE SCALE GENOMIC DNA]</scope>
    <source>
        <strain evidence="3">HZ-22</strain>
    </source>
</reference>
<dbReference type="Gene3D" id="3.90.1570.50">
    <property type="match status" value="1"/>
</dbReference>
<dbReference type="GO" id="GO:0003677">
    <property type="term" value="F:DNA binding"/>
    <property type="evidence" value="ECO:0007669"/>
    <property type="project" value="UniProtKB-KW"/>
</dbReference>
<dbReference type="EMBL" id="CP012898">
    <property type="protein sequence ID" value="ALJ04141.1"/>
    <property type="molecule type" value="Genomic_DNA"/>
</dbReference>
<evidence type="ECO:0000313" key="2">
    <source>
        <dbReference type="EMBL" id="ALJ04141.1"/>
    </source>
</evidence>
<dbReference type="Gene3D" id="3.40.50.300">
    <property type="entry name" value="P-loop containing nucleotide triphosphate hydrolases"/>
    <property type="match status" value="3"/>
</dbReference>
<dbReference type="SMART" id="SM00487">
    <property type="entry name" value="DEXDc"/>
    <property type="match status" value="1"/>
</dbReference>
<sequence length="1003" mass="114926">MAKGIHTELTFETAIETSLLEDGGYVKGQSTDFNADLGIFPKYVIAFLKNSQPKQWEKLVNIHKDAVENKVIQRLLKELDTQGTLHVLRNGFTDYGVKFNMAFFRPESTLNPEAEVLYNKNHLAVTRQLYYQRKGKNSLDMVISLNGLPIATIELKNQFSGQNISNAKKQYQFDREATEPIFQFKKRTLVHFAVDADECEMTTKLAGKKTRYLPFNLGANNGAGNPVNPNGYRTAYLWEYVLAKDSFMDIIGKFLHLNVEVYELNGVKKKKETMIFPRFHQMEVVRKLTKDAKVKGAGQNYLIQHSAGSGKSNSIAWLSYRLSSLHNKQNQRVFDSVIVITDRKVLDSQLQNTIYQFEHKQGVVQKIDKNSQQLADAITAGSNIIITTLQKFPFIIEKIGELEAKKYAIIVDEAHSSQGGEGTKKLKEVLSAKSLEDAILEDVHSGLDEDAEDQIRKSMEARGKQDNLSFFAFTATPKPKTIEVFGTPNKEGIPKPFHLYSMKQAIEEGFILDVLQNYTTYKTYFKLSKEIEDDPKVNKKQASRAIGRFMSLHPHNLAQKTEVIIEHFRQVVSKKIGGKAKAMLVTGSRLHAVRYKEEFDKYIKDKGYTDIKTVVAFSGKVIYDVYPEGVTEVELNGFKEKELPQKFASDEYQLLLVADKYQTGFDQPLLHTMYVDKKLSGVKCVQTLSRLNRMHAGKEDTFILDFANDTEDILNSFQPYYELTTVEGTTDPNQLYDLKTEIEKGQVIWESEIDNFCNVFFKSAKALSAKEQGKLNAFIDPAIERFKQLPEENSKDDVIGTEITQDNFKHALQTFTKLYSFLTQIMPFSDVELEKLFTYSRFLLKKLPRKNQQDRFQLGDEVSLEYYRLQRVAEQNIAMESKGEYGLETIDGAGIRMNKEEQEALSEIINVLNNRFGTEFTAGDKLIFDQVIDDMVEDEKLAVQAKNNTIDNFKFGFNDAYLEKWIGRMEQNEDIFSKIMDNKEFDNIVRAYILKEVYERLNK</sequence>
<dbReference type="REBASE" id="129824">
    <property type="entry name" value="AspHZ22ORF2790P"/>
</dbReference>
<evidence type="ECO:0000313" key="3">
    <source>
        <dbReference type="Proteomes" id="UP000057981"/>
    </source>
</evidence>
<dbReference type="OrthoDB" id="9758243at2"/>
<dbReference type="Proteomes" id="UP000057981">
    <property type="component" value="Chromosome"/>
</dbReference>
<dbReference type="RefSeq" id="WP_054724571.1">
    <property type="nucleotide sequence ID" value="NZ_CP012898.1"/>
</dbReference>
<dbReference type="GO" id="GO:0009035">
    <property type="term" value="F:type I site-specific deoxyribonuclease activity"/>
    <property type="evidence" value="ECO:0007669"/>
    <property type="project" value="UniProtKB-EC"/>
</dbReference>
<organism evidence="2 3">
    <name type="scientific">Pseudalgibacter alginicilyticus</name>
    <dbReference type="NCBI Taxonomy" id="1736674"/>
    <lineage>
        <taxon>Bacteria</taxon>
        <taxon>Pseudomonadati</taxon>
        <taxon>Bacteroidota</taxon>
        <taxon>Flavobacteriia</taxon>
        <taxon>Flavobacteriales</taxon>
        <taxon>Flavobacteriaceae</taxon>
        <taxon>Pseudalgibacter</taxon>
    </lineage>
</organism>
<dbReference type="GO" id="GO:0009307">
    <property type="term" value="P:DNA restriction-modification system"/>
    <property type="evidence" value="ECO:0007669"/>
    <property type="project" value="UniProtKB-KW"/>
</dbReference>
<accession>A0A0P0CDW2</accession>
<feature type="domain" description="Helicase ATP-binding" evidence="1">
    <location>
        <begin position="292"/>
        <end position="495"/>
    </location>
</feature>
<gene>
    <name evidence="2" type="ORF">APS56_02780</name>
</gene>
<dbReference type="KEGG" id="ahz:APS56_02780"/>